<gene>
    <name evidence="1" type="ORF">EER27_05635</name>
</gene>
<comment type="caution">
    <text evidence="1">The sequence shown here is derived from an EMBL/GenBank/DDBJ whole genome shotgun (WGS) entry which is preliminary data.</text>
</comment>
<evidence type="ECO:0000313" key="2">
    <source>
        <dbReference type="Proteomes" id="UP000267049"/>
    </source>
</evidence>
<name>A0A3M8T295_9GAMM</name>
<proteinExistence type="predicted"/>
<evidence type="ECO:0000313" key="1">
    <source>
        <dbReference type="EMBL" id="RNF85250.1"/>
    </source>
</evidence>
<keyword evidence="2" id="KW-1185">Reference proteome</keyword>
<dbReference type="AlphaFoldDB" id="A0A3M8T295"/>
<organism evidence="1 2">
    <name type="scientific">Montanilutibacter psychrotolerans</name>
    <dbReference type="NCBI Taxonomy" id="1327343"/>
    <lineage>
        <taxon>Bacteria</taxon>
        <taxon>Pseudomonadati</taxon>
        <taxon>Pseudomonadota</taxon>
        <taxon>Gammaproteobacteria</taxon>
        <taxon>Lysobacterales</taxon>
        <taxon>Lysobacteraceae</taxon>
        <taxon>Montanilutibacter</taxon>
    </lineage>
</organism>
<accession>A0A3M8T295</accession>
<dbReference type="Proteomes" id="UP000267049">
    <property type="component" value="Unassembled WGS sequence"/>
</dbReference>
<protein>
    <submittedName>
        <fullName evidence="1">Uncharacterized protein</fullName>
    </submittedName>
</protein>
<dbReference type="EMBL" id="RIBS01000002">
    <property type="protein sequence ID" value="RNF85250.1"/>
    <property type="molecule type" value="Genomic_DNA"/>
</dbReference>
<sequence>MAQSSDPGIGSFVASATMRDIIGVSCTDLSFGTVHRIPLTVFTPADTVVVGNDSNTDVATTTAAGAIVSGGNPAVCTVTGLTTDTPATATAVLSSGSVLMVNAAQSLSAVLDLSAFDSGVAAGSSGVFRIGGVMTLKTAGPAAAEAADGVFTSAAVTLTVSD</sequence>
<reference evidence="1 2" key="1">
    <citation type="submission" date="2018-11" db="EMBL/GenBank/DDBJ databases">
        <title>Lysobacter cryohumiis sp. nov., isolated from soil in the Tianshan Mountains, Xinjiang, China.</title>
        <authorList>
            <person name="Luo Y."/>
            <person name="Sheng H."/>
        </authorList>
    </citation>
    <scope>NUCLEOTIDE SEQUENCE [LARGE SCALE GENOMIC DNA]</scope>
    <source>
        <strain evidence="1 2">ZS60</strain>
    </source>
</reference>